<reference evidence="1 2" key="1">
    <citation type="submission" date="2019-08" db="EMBL/GenBank/DDBJ databases">
        <title>In-depth cultivation of the pig gut microbiome towards novel bacterial diversity and tailored functional studies.</title>
        <authorList>
            <person name="Wylensek D."/>
            <person name="Hitch T.C.A."/>
            <person name="Clavel T."/>
        </authorList>
    </citation>
    <scope>NUCLEOTIDE SEQUENCE [LARGE SCALE GENOMIC DNA]</scope>
    <source>
        <strain evidence="2">WCA-380-WT-3B3</strain>
    </source>
</reference>
<dbReference type="AlphaFoldDB" id="A0A6I2USA2"/>
<comment type="caution">
    <text evidence="1">The sequence shown here is derived from an EMBL/GenBank/DDBJ whole genome shotgun (WGS) entry which is preliminary data.</text>
</comment>
<accession>A0A6I2USA2</accession>
<dbReference type="Proteomes" id="UP000430222">
    <property type="component" value="Unassembled WGS sequence"/>
</dbReference>
<sequence>MAFSHRIPSGGFSLKKQASLLLLLILFLSASLIWQQTIRQEPDSVPISSQRLMQEQILLVPLDGRPPCRQFVIDAGRISGTEVITPPNSLQDYYSQPGDTTGMRSWLSEHIDGSGAAILSIDQLLYGGLLAAREKELPPGAIEELLQFLRQLHANHPDIPLYAFSILPRQTPQDTIDGYQERRDLLAYSRLKGREDAGLAINSSELSRLEQSIPTGSLQRYLSHFTENEALNRALIELVREGVLTRLILGQDDGEPYSIPNIEKKHLLDWIRSRNLSDGSVVLTHGADEIALSLLASIHNEKTGFHPRIHVRYNHDRTPARIMPYMAVSIEQTVQEKIALLGGQQTNSEENADFTLLVSSCDSEEDDLSARRDTVQELEHDRSLSMPVALVDLSRHFQAQETVLPLLIQRDYPVNELIAYAGWNTTSNAVGTALAQASLFESSRRQSGDRAEVIAVTAANLTFLQNRILEDYFYLKDTIDLINTTLQKAGYTNTADLDLEHNYRWANLMLQHTMKNQLAVYKNTRSFRQPVRFSSPSGDFELIMQDITIDLSYPWPRTFEIYLRSAPRLAITKTPEAE</sequence>
<evidence type="ECO:0000313" key="1">
    <source>
        <dbReference type="EMBL" id="MSV24107.1"/>
    </source>
</evidence>
<evidence type="ECO:0000313" key="2">
    <source>
        <dbReference type="Proteomes" id="UP000430222"/>
    </source>
</evidence>
<dbReference type="InterPro" id="IPR025394">
    <property type="entry name" value="DUF4127"/>
</dbReference>
<protein>
    <submittedName>
        <fullName evidence="1">DUF4127 family protein</fullName>
    </submittedName>
</protein>
<dbReference type="Pfam" id="PF13552">
    <property type="entry name" value="DUF4127"/>
    <property type="match status" value="1"/>
</dbReference>
<dbReference type="EMBL" id="VUNL01000002">
    <property type="protein sequence ID" value="MSV24107.1"/>
    <property type="molecule type" value="Genomic_DNA"/>
</dbReference>
<gene>
    <name evidence="1" type="ORF">FYJ78_02675</name>
</gene>
<proteinExistence type="predicted"/>
<organism evidence="1 2">
    <name type="scientific">Selenomonas montiformis</name>
    <dbReference type="NCBI Taxonomy" id="2652285"/>
    <lineage>
        <taxon>Bacteria</taxon>
        <taxon>Bacillati</taxon>
        <taxon>Bacillota</taxon>
        <taxon>Negativicutes</taxon>
        <taxon>Selenomonadales</taxon>
        <taxon>Selenomonadaceae</taxon>
        <taxon>Selenomonas</taxon>
    </lineage>
</organism>
<name>A0A6I2USA2_9FIRM</name>
<keyword evidence="2" id="KW-1185">Reference proteome</keyword>